<name>A0A8S3YEY4_9EUPU</name>
<dbReference type="Pfam" id="PF26129">
    <property type="entry name" value="Vwde"/>
    <property type="match status" value="1"/>
</dbReference>
<dbReference type="PROSITE" id="PS50026">
    <property type="entry name" value="EGF_3"/>
    <property type="match status" value="1"/>
</dbReference>
<proteinExistence type="predicted"/>
<keyword evidence="3" id="KW-0245">EGF-like domain</keyword>
<organism evidence="5 6">
    <name type="scientific">Candidula unifasciata</name>
    <dbReference type="NCBI Taxonomy" id="100452"/>
    <lineage>
        <taxon>Eukaryota</taxon>
        <taxon>Metazoa</taxon>
        <taxon>Spiralia</taxon>
        <taxon>Lophotrochozoa</taxon>
        <taxon>Mollusca</taxon>
        <taxon>Gastropoda</taxon>
        <taxon>Heterobranchia</taxon>
        <taxon>Euthyneura</taxon>
        <taxon>Panpulmonata</taxon>
        <taxon>Eupulmonata</taxon>
        <taxon>Stylommatophora</taxon>
        <taxon>Helicina</taxon>
        <taxon>Helicoidea</taxon>
        <taxon>Geomitridae</taxon>
        <taxon>Candidula</taxon>
    </lineage>
</organism>
<dbReference type="InterPro" id="IPR000742">
    <property type="entry name" value="EGF"/>
</dbReference>
<evidence type="ECO:0000256" key="2">
    <source>
        <dbReference type="ARBA" id="ARBA00023157"/>
    </source>
</evidence>
<dbReference type="InterPro" id="IPR058727">
    <property type="entry name" value="Helical_Vwde"/>
</dbReference>
<keyword evidence="1" id="KW-0732">Signal</keyword>
<keyword evidence="2 3" id="KW-1015">Disulfide bond</keyword>
<dbReference type="PROSITE" id="PS01186">
    <property type="entry name" value="EGF_2"/>
    <property type="match status" value="1"/>
</dbReference>
<feature type="disulfide bond" evidence="3">
    <location>
        <begin position="504"/>
        <end position="514"/>
    </location>
</feature>
<feature type="non-terminal residue" evidence="5">
    <location>
        <position position="1"/>
    </location>
</feature>
<comment type="caution">
    <text evidence="5">The sequence shown here is derived from an EMBL/GenBank/DDBJ whole genome shotgun (WGS) entry which is preliminary data.</text>
</comment>
<dbReference type="GO" id="GO:0005102">
    <property type="term" value="F:signaling receptor binding"/>
    <property type="evidence" value="ECO:0007669"/>
    <property type="project" value="TreeGrafter"/>
</dbReference>
<evidence type="ECO:0000313" key="6">
    <source>
        <dbReference type="Proteomes" id="UP000678393"/>
    </source>
</evidence>
<keyword evidence="6" id="KW-1185">Reference proteome</keyword>
<dbReference type="PANTHER" id="PTHR14949">
    <property type="entry name" value="EGF-LIKE-DOMAIN, MULTIPLE 7, 8"/>
    <property type="match status" value="1"/>
</dbReference>
<feature type="disulfide bond" evidence="3">
    <location>
        <begin position="522"/>
        <end position="531"/>
    </location>
</feature>
<dbReference type="Proteomes" id="UP000678393">
    <property type="component" value="Unassembled WGS sequence"/>
</dbReference>
<dbReference type="PROSITE" id="PS00022">
    <property type="entry name" value="EGF_1"/>
    <property type="match status" value="1"/>
</dbReference>
<accession>A0A8S3YEY4</accession>
<evidence type="ECO:0000259" key="4">
    <source>
        <dbReference type="PROSITE" id="PS50026"/>
    </source>
</evidence>
<feature type="domain" description="EGF-like" evidence="4">
    <location>
        <begin position="500"/>
        <end position="532"/>
    </location>
</feature>
<gene>
    <name evidence="5" type="ORF">CUNI_LOCUS1341</name>
</gene>
<dbReference type="Gene3D" id="2.10.25.10">
    <property type="entry name" value="Laminin"/>
    <property type="match status" value="1"/>
</dbReference>
<reference evidence="5" key="1">
    <citation type="submission" date="2021-04" db="EMBL/GenBank/DDBJ databases">
        <authorList>
            <consortium name="Molecular Ecology Group"/>
        </authorList>
    </citation>
    <scope>NUCLEOTIDE SEQUENCE</scope>
</reference>
<sequence length="771" mass="84478">HFPLLNESPVLNGPSIQPNGSFNFICQVIYNGNDPDQVFEVVWTFNGQAHPSVPSQLLFDSERIASLDISLLNSLVDTQVGCQVRLVYPGSDVKTRFINSNTYFAGIQISPDPLEISEIDFEKNMTVTSTIPILCDHDLECCLIFTLNVNKTAVVPKRNILLQGSRNVLLALDVIPSSNSGTYLRIFEDYKPKSIQVTIKDETAYRCSMTGDPHITGFDFKFMYDLYKSGDFVAYEAPARDFMIQIRTVPCGGGSVACICGIAVRERNDVIYLPSGSEVKIEAGGTNVYISIPAFDKGQGRGICGTNDGVEDNDFTHPDGTVEPACTQRCIPDAFFESWRVTGNNSLFEVVPDPVNDTESTNGSFGRYCSCLDNTNGTATVSCSAREHVQTANTAVRHFRKLVNPNKQWPNDQGITEAQARDMCTKAIQKSPLYSQCQNFQRLIDSVISDCLADILHGGTTAFLDDVTASFTSQCQLTLAQNPDSYVTNTDGQQVIKPGVIDICPVECLKHGQCADKGQCICQNGWEGETCLIESGKGPQLIAVKSGELCDISQMKCDIINIDVTNIIFGNPLTCRIQAIDVIPSTQRYNISATKDGLIFGNDVSLRVFDGTCLDCDRSGCKVKITACHINNICYKDGDIDKFSENRTCDVTKSNSQWTIIRSEQGELTTSPVLTGPILHANKSFVFQCEVIYSNTDDSQEIEVAWTFNGQQNPASPPLVIKGSNRTIVLDGRHLQGHLGTKVGCQARLVYSESNVSTTFVASSSYFAGIQ</sequence>
<dbReference type="PANTHER" id="PTHR14949:SF54">
    <property type="entry name" value="VWFD DOMAIN-CONTAINING PROTEIN"/>
    <property type="match status" value="1"/>
</dbReference>
<dbReference type="InterPro" id="IPR001846">
    <property type="entry name" value="VWF_type-D"/>
</dbReference>
<comment type="caution">
    <text evidence="3">Lacks conserved residue(s) required for the propagation of feature annotation.</text>
</comment>
<dbReference type="EMBL" id="CAJHNH020000164">
    <property type="protein sequence ID" value="CAG5115783.1"/>
    <property type="molecule type" value="Genomic_DNA"/>
</dbReference>
<dbReference type="AlphaFoldDB" id="A0A8S3YEY4"/>
<dbReference type="OrthoDB" id="10021943at2759"/>
<dbReference type="InterPro" id="IPR050969">
    <property type="entry name" value="Dev_Signal_Modulators"/>
</dbReference>
<evidence type="ECO:0000313" key="5">
    <source>
        <dbReference type="EMBL" id="CAG5115783.1"/>
    </source>
</evidence>
<feature type="non-terminal residue" evidence="5">
    <location>
        <position position="771"/>
    </location>
</feature>
<dbReference type="GO" id="GO:0009986">
    <property type="term" value="C:cell surface"/>
    <property type="evidence" value="ECO:0007669"/>
    <property type="project" value="TreeGrafter"/>
</dbReference>
<evidence type="ECO:0000256" key="1">
    <source>
        <dbReference type="ARBA" id="ARBA00022729"/>
    </source>
</evidence>
<dbReference type="Pfam" id="PF00094">
    <property type="entry name" value="VWD"/>
    <property type="match status" value="1"/>
</dbReference>
<dbReference type="GO" id="GO:0005576">
    <property type="term" value="C:extracellular region"/>
    <property type="evidence" value="ECO:0007669"/>
    <property type="project" value="TreeGrafter"/>
</dbReference>
<protein>
    <recommendedName>
        <fullName evidence="4">EGF-like domain-containing protein</fullName>
    </recommendedName>
</protein>
<dbReference type="SMART" id="SM00216">
    <property type="entry name" value="VWD"/>
    <property type="match status" value="1"/>
</dbReference>
<evidence type="ECO:0000256" key="3">
    <source>
        <dbReference type="PROSITE-ProRule" id="PRU00076"/>
    </source>
</evidence>
<dbReference type="Pfam" id="PF23106">
    <property type="entry name" value="EGF_Teneurin"/>
    <property type="match status" value="1"/>
</dbReference>